<dbReference type="Gene3D" id="1.10.150.20">
    <property type="entry name" value="5' to 3' exonuclease, C-terminal subdomain"/>
    <property type="match status" value="1"/>
</dbReference>
<dbReference type="FunFam" id="1.10.287.280:FF:000001">
    <property type="entry name" value="DNA-directed RNA polymerase"/>
    <property type="match status" value="1"/>
</dbReference>
<evidence type="ECO:0000256" key="9">
    <source>
        <dbReference type="ARBA" id="ARBA00023163"/>
    </source>
</evidence>
<protein>
    <recommendedName>
        <fullName evidence="11">DNA-directed RNA polymerase</fullName>
        <ecNumber evidence="11">2.7.7.6</ecNumber>
    </recommendedName>
</protein>
<feature type="region of interest" description="Disordered" evidence="12">
    <location>
        <begin position="45"/>
        <end position="76"/>
    </location>
</feature>
<evidence type="ECO:0000256" key="2">
    <source>
        <dbReference type="ARBA" id="ARBA00004173"/>
    </source>
</evidence>
<keyword evidence="8" id="KW-0496">Mitochondrion</keyword>
<evidence type="ECO:0000259" key="13">
    <source>
        <dbReference type="SMART" id="SM01311"/>
    </source>
</evidence>
<dbReference type="Gene3D" id="1.10.287.280">
    <property type="match status" value="1"/>
</dbReference>
<name>A0A9P9IRE4_9PLEO</name>
<sequence>MLARAARRKLRRDAFTPQPRISEQLTLPWLCPAQIRWVASARPLSASTTSESPAQKRQTRRTPPSLSSRHETRSLATAADIHSPKIDPFPFASPIAPFAQSQSWGVQRPNPELSKLHSWDTSKPLIVHDATSSAHPVTPIVGGIGGDPSELHQNLYACLRVGRMDRGMAILRRLVDMYDPSAAELADAHNIFLRTLFEQAAEDPTDNSMTEVENWYKTHIIGRGIAPTAQTFVTLIRASMTFLVAGEKEAALRKYLAQALECGQSVLEEVNSSPDFTEEEWDTLIRFQPNIFEEPPPVEEVQQIQFSTPRGQQLAIEHGFIPDPSLIVTPVPQKGLGLTTLKKALRSMETPLQDVPYPHELAGTKEEKDRAHAYLRQLRLEQDGTQAAVERWKAEDAKLQAIGIHGVLQSKSIQALMWNWYSALLPRLEEEIKITRELMSNQTSENKKDDRYTYGPWLEQCDPKKLAAFALTRVLNASASGDHTTSNALKISNLTIAIGRDMEEETNRSIKIRHSLLLRKQRMAMRKDLLTKLTKNTAESKPTIESAPEVQSPTDLYQQKEFPLSVKVRIGGLALDCMIQTAMITVTREDPQTGKTLKSTQRAFHHHTGFVNGKRVGWVEPHHEVLQKLRNEPVDHIHTVKLPMLIEPKPWSDFENGGYYTKPEPVVRSKGGDYEQKTYARSAIENGDLKQMLAGLDVLGKVPWNINEGVFRVMMQAWNGGESIGGLNSLNDMPVRPAEPKVDATPTERMQWAGAMKGYENAKSGLHSERCFQNFQLELARSFLKEKFYYPHSVDFRGRAYPVPPLLNHIGADRARGLLKFANGKELGTVGLQWLKIHLANLFGYDKASLRDREQFAMDHLDEILDSATNPLEGKRWWAQAEDAWQCLACCMELKAALESPDPTRYVSHLPVHQDGTCNGLQHYAALGGDAAGATQVNLEPSDRPQDIYTGVAELVKEMIAKDAAKKPRNAYAIMMDGKITRKVVKRTVMTNVYGVTFIGAKEQVLDELKNIFPDFHATQDILQLSYVAMYVARKIFLALAKIFNGAQGIQYWLGECGDRITTSLSPEQIQKIQARFEGKEVKYDAKYNQKAKVGKRLEKTFQADAESFSTGIIWTTPLKMPVVQPYRKSKQQHVKTNISGVIVRKTSTREQVDKRKQLQAFPPNFIHSLDASHMILSALKCHEMGLDFAAVHDSFWTHAADIPTLNVILRDAFVRMHSEDIMGRLAAEFKTRYAGYMHHASILASSPVAQKISQWRVLHKAANKRTGGPSKPFGKATYEELALEQTRQDLLKSDKEEDRKRGQEMVTPTSIWLAHQDPRAFVSARLALLGEHGRTNKLEQVKEKVLGAEADAVVQDEQAAAALKNFEASEDLENVDVAMEAKKEVEPEDSAAEAGDEKPAESKVTKAQSAISVWIPIEFPPLPEKGSWDVQRLRESKYFFS</sequence>
<evidence type="ECO:0000313" key="14">
    <source>
        <dbReference type="EMBL" id="KAH7130397.1"/>
    </source>
</evidence>
<dbReference type="Proteomes" id="UP000700596">
    <property type="component" value="Unassembled WGS sequence"/>
</dbReference>
<evidence type="ECO:0000256" key="12">
    <source>
        <dbReference type="SAM" id="MobiDB-lite"/>
    </source>
</evidence>
<dbReference type="PANTHER" id="PTHR10102">
    <property type="entry name" value="DNA-DIRECTED RNA POLYMERASE, MITOCHONDRIAL"/>
    <property type="match status" value="1"/>
</dbReference>
<dbReference type="GO" id="GO:0034245">
    <property type="term" value="C:mitochondrial DNA-directed RNA polymerase complex"/>
    <property type="evidence" value="ECO:0007669"/>
    <property type="project" value="TreeGrafter"/>
</dbReference>
<proteinExistence type="inferred from homology"/>
<keyword evidence="9 11" id="KW-0804">Transcription</keyword>
<keyword evidence="15" id="KW-1185">Reference proteome</keyword>
<dbReference type="InterPro" id="IPR043502">
    <property type="entry name" value="DNA/RNA_pol_sf"/>
</dbReference>
<dbReference type="SMART" id="SM01311">
    <property type="entry name" value="RPOL_N"/>
    <property type="match status" value="1"/>
</dbReference>
<keyword evidence="7" id="KW-0809">Transit peptide</keyword>
<feature type="domain" description="DNA-directed RNA polymerase N-terminal" evidence="13">
    <location>
        <begin position="375"/>
        <end position="701"/>
    </location>
</feature>
<evidence type="ECO:0000256" key="1">
    <source>
        <dbReference type="ARBA" id="ARBA00004026"/>
    </source>
</evidence>
<keyword evidence="4 11" id="KW-0240">DNA-directed RNA polymerase</keyword>
<reference evidence="14" key="1">
    <citation type="journal article" date="2021" name="Nat. Commun.">
        <title>Genetic determinants of endophytism in the Arabidopsis root mycobiome.</title>
        <authorList>
            <person name="Mesny F."/>
            <person name="Miyauchi S."/>
            <person name="Thiergart T."/>
            <person name="Pickel B."/>
            <person name="Atanasova L."/>
            <person name="Karlsson M."/>
            <person name="Huettel B."/>
            <person name="Barry K.W."/>
            <person name="Haridas S."/>
            <person name="Chen C."/>
            <person name="Bauer D."/>
            <person name="Andreopoulos W."/>
            <person name="Pangilinan J."/>
            <person name="LaButti K."/>
            <person name="Riley R."/>
            <person name="Lipzen A."/>
            <person name="Clum A."/>
            <person name="Drula E."/>
            <person name="Henrissat B."/>
            <person name="Kohler A."/>
            <person name="Grigoriev I.V."/>
            <person name="Martin F.M."/>
            <person name="Hacquard S."/>
        </authorList>
    </citation>
    <scope>NUCLEOTIDE SEQUENCE</scope>
    <source>
        <strain evidence="14">MPI-CAGE-CH-0243</strain>
    </source>
</reference>
<feature type="compositionally biased region" description="Polar residues" evidence="12">
    <location>
        <begin position="45"/>
        <end position="67"/>
    </location>
</feature>
<feature type="compositionally biased region" description="Basic and acidic residues" evidence="12">
    <location>
        <begin position="1396"/>
        <end position="1405"/>
    </location>
</feature>
<dbReference type="EC" id="2.7.7.6" evidence="11"/>
<comment type="function">
    <text evidence="1 11">DNA-dependent RNA polymerase catalyzes the transcription of DNA into RNA using the four ribonucleoside triphosphates as substrates.</text>
</comment>
<evidence type="ECO:0000256" key="4">
    <source>
        <dbReference type="ARBA" id="ARBA00022478"/>
    </source>
</evidence>
<dbReference type="InterPro" id="IPR002092">
    <property type="entry name" value="DNA-dir_Rpol_phage-type"/>
</dbReference>
<accession>A0A9P9IRE4</accession>
<evidence type="ECO:0000313" key="15">
    <source>
        <dbReference type="Proteomes" id="UP000700596"/>
    </source>
</evidence>
<dbReference type="PANTHER" id="PTHR10102:SF0">
    <property type="entry name" value="DNA-DIRECTED RNA POLYMERASE, MITOCHONDRIAL"/>
    <property type="match status" value="1"/>
</dbReference>
<dbReference type="GO" id="GO:0001018">
    <property type="term" value="F:mitochondrial promoter sequence-specific DNA binding"/>
    <property type="evidence" value="ECO:0007669"/>
    <property type="project" value="TreeGrafter"/>
</dbReference>
<dbReference type="InterPro" id="IPR029262">
    <property type="entry name" value="RPOL_N"/>
</dbReference>
<gene>
    <name evidence="14" type="ORF">B0J11DRAFT_251354</name>
</gene>
<comment type="similarity">
    <text evidence="3 11">Belongs to the phage and mitochondrial RNA polymerase family.</text>
</comment>
<dbReference type="InterPro" id="IPR037159">
    <property type="entry name" value="RNA_POL_N_sf"/>
</dbReference>
<comment type="caution">
    <text evidence="14">The sequence shown here is derived from an EMBL/GenBank/DDBJ whole genome shotgun (WGS) entry which is preliminary data.</text>
</comment>
<feature type="region of interest" description="Disordered" evidence="12">
    <location>
        <begin position="1385"/>
        <end position="1408"/>
    </location>
</feature>
<evidence type="ECO:0000256" key="10">
    <source>
        <dbReference type="ARBA" id="ARBA00048552"/>
    </source>
</evidence>
<dbReference type="EMBL" id="JAGMWT010000004">
    <property type="protein sequence ID" value="KAH7130397.1"/>
    <property type="molecule type" value="Genomic_DNA"/>
</dbReference>
<evidence type="ECO:0000256" key="3">
    <source>
        <dbReference type="ARBA" id="ARBA00009493"/>
    </source>
</evidence>
<evidence type="ECO:0000256" key="8">
    <source>
        <dbReference type="ARBA" id="ARBA00023128"/>
    </source>
</evidence>
<dbReference type="Gene3D" id="1.10.1320.10">
    <property type="entry name" value="DNA-directed RNA polymerase, N-terminal domain"/>
    <property type="match status" value="1"/>
</dbReference>
<dbReference type="SUPFAM" id="SSF56672">
    <property type="entry name" value="DNA/RNA polymerases"/>
    <property type="match status" value="1"/>
</dbReference>
<dbReference type="OrthoDB" id="276422at2759"/>
<evidence type="ECO:0000256" key="11">
    <source>
        <dbReference type="RuleBase" id="RU003805"/>
    </source>
</evidence>
<dbReference type="FunFam" id="1.10.150.20:FF:000041">
    <property type="entry name" value="DNA-directed RNA polymerase"/>
    <property type="match status" value="1"/>
</dbReference>
<dbReference type="Pfam" id="PF14700">
    <property type="entry name" value="RPOL_N"/>
    <property type="match status" value="1"/>
</dbReference>
<dbReference type="PROSITE" id="PS00900">
    <property type="entry name" value="RNA_POL_PHAGE_1"/>
    <property type="match status" value="1"/>
</dbReference>
<comment type="subcellular location">
    <subcellularLocation>
        <location evidence="2">Mitochondrion</location>
    </subcellularLocation>
</comment>
<dbReference type="GO" id="GO:0003899">
    <property type="term" value="F:DNA-directed RNA polymerase activity"/>
    <property type="evidence" value="ECO:0007669"/>
    <property type="project" value="UniProtKB-EC"/>
</dbReference>
<evidence type="ECO:0000256" key="5">
    <source>
        <dbReference type="ARBA" id="ARBA00022679"/>
    </source>
</evidence>
<dbReference type="PROSITE" id="PS00489">
    <property type="entry name" value="RNA_POL_PHAGE_2"/>
    <property type="match status" value="1"/>
</dbReference>
<keyword evidence="6 11" id="KW-0548">Nucleotidyltransferase</keyword>
<evidence type="ECO:0000256" key="7">
    <source>
        <dbReference type="ARBA" id="ARBA00022946"/>
    </source>
</evidence>
<evidence type="ECO:0000256" key="6">
    <source>
        <dbReference type="ARBA" id="ARBA00022695"/>
    </source>
</evidence>
<comment type="catalytic activity">
    <reaction evidence="10 11">
        <text>RNA(n) + a ribonucleoside 5'-triphosphate = RNA(n+1) + diphosphate</text>
        <dbReference type="Rhea" id="RHEA:21248"/>
        <dbReference type="Rhea" id="RHEA-COMP:14527"/>
        <dbReference type="Rhea" id="RHEA-COMP:17342"/>
        <dbReference type="ChEBI" id="CHEBI:33019"/>
        <dbReference type="ChEBI" id="CHEBI:61557"/>
        <dbReference type="ChEBI" id="CHEBI:140395"/>
        <dbReference type="EC" id="2.7.7.6"/>
    </reaction>
</comment>
<dbReference type="InterPro" id="IPR046950">
    <property type="entry name" value="DNA-dir_Rpol_C_phage-type"/>
</dbReference>
<organism evidence="14 15">
    <name type="scientific">Dendryphion nanum</name>
    <dbReference type="NCBI Taxonomy" id="256645"/>
    <lineage>
        <taxon>Eukaryota</taxon>
        <taxon>Fungi</taxon>
        <taxon>Dikarya</taxon>
        <taxon>Ascomycota</taxon>
        <taxon>Pezizomycotina</taxon>
        <taxon>Dothideomycetes</taxon>
        <taxon>Pleosporomycetidae</taxon>
        <taxon>Pleosporales</taxon>
        <taxon>Torulaceae</taxon>
        <taxon>Dendryphion</taxon>
    </lineage>
</organism>
<keyword evidence="5 11" id="KW-0808">Transferase</keyword>
<dbReference type="Pfam" id="PF00940">
    <property type="entry name" value="RNA_pol"/>
    <property type="match status" value="1"/>
</dbReference>
<dbReference type="GO" id="GO:0006390">
    <property type="term" value="P:mitochondrial transcription"/>
    <property type="evidence" value="ECO:0007669"/>
    <property type="project" value="TreeGrafter"/>
</dbReference>